<dbReference type="PROSITE" id="PS50297">
    <property type="entry name" value="ANK_REP_REGION"/>
    <property type="match status" value="1"/>
</dbReference>
<evidence type="ECO:0000313" key="5">
    <source>
        <dbReference type="EMBL" id="KKO99636.1"/>
    </source>
</evidence>
<evidence type="ECO:0000256" key="2">
    <source>
        <dbReference type="SAM" id="Coils"/>
    </source>
</evidence>
<proteinExistence type="predicted"/>
<keyword evidence="2" id="KW-0175">Coiled coil</keyword>
<dbReference type="PANTHER" id="PTHR35391">
    <property type="entry name" value="C2H2-TYPE DOMAIN-CONTAINING PROTEIN-RELATED"/>
    <property type="match status" value="1"/>
</dbReference>
<feature type="region of interest" description="Disordered" evidence="3">
    <location>
        <begin position="493"/>
        <end position="529"/>
    </location>
</feature>
<dbReference type="PROSITE" id="PS50088">
    <property type="entry name" value="ANK_REPEAT"/>
    <property type="match status" value="1"/>
</dbReference>
<dbReference type="Pfam" id="PF12796">
    <property type="entry name" value="Ank_2"/>
    <property type="match status" value="1"/>
</dbReference>
<dbReference type="EMBL" id="JOKZ01000310">
    <property type="protein sequence ID" value="KKO99636.1"/>
    <property type="molecule type" value="Genomic_DNA"/>
</dbReference>
<evidence type="ECO:0000313" key="6">
    <source>
        <dbReference type="Proteomes" id="UP000034112"/>
    </source>
</evidence>
<dbReference type="OrthoDB" id="20872at2759"/>
<evidence type="ECO:0000256" key="3">
    <source>
        <dbReference type="SAM" id="MobiDB-lite"/>
    </source>
</evidence>
<sequence>MQPLTLATPRPIANLSSSIDPEAKLVTVGFCVSEPGAMESLMDTGLATMKRFKLLQEVELKSVEYQSQESPKQPFLAQFDRFELWAVNLGVFVMGHGSLDYRIRDSETLAYLCGDIEQEDEDEDTDSCSEMESDMDLLLDSIKDPIDRLYKMAVWIRNPATRITSTKARNLQQVDEETNVDLFKSFEKFDYEHISSLFLEYEKNKAIQENPIANPHNTVGNDEALFGDQVWEPIRKTLELNRMQISNGDESYLVRRIARANGLRRQQFAYWKKHKNKLREHAAVVVEVPAHNMPTTNHIIQLEDRNKKAKAPLTVTTATQLRLSHGIGQELEKENVMTFAVSEYAPSAWNPSKDIVSFPSPPKASPDDFFECPYCYTICPASILSEKAWSSEQLYDSRDDWIEHEISRHQTVFRCPMHEEETFTTLATYDEHAQKYHTEDAMPSGLATPTVADIHRSCPICSIVLGTVQKLQSHIALHLERFAMFTLPRCTDDSDEGSSSGRSASAHVDSNRSLAGDLDTESNATGNSQHDSILSYETRFNDQAQTQTQIEIEQSRAMISLHDAAAQGSLTTLDPYKSSSIHFDVDEIDRKGRTALAWAALKGHIDVVKLLLSENANVNHTDEKNRTALWYASVSHHSSVPQQRRREVIEYLLLKGADPDVQAKDGSTALMKLIQHRDSDAIRLLTQKGASTTIVVEKREIIAALLSPDGIASRDKERFFFQEMEEIKFQLKNYGRIVRVWPPGNTTNITLFELGDTCIEAGLIDEAIKTLELLKFLQVSVFEYDDQGLLPTEQRLARAYEVNEALQEVDEQLGQGANLHIEPNKSKALDIFARTEAGMRHAQTIWGPNISNIQQIPQDTVDKTQQESYGQAQQLAMDLAQEDPEVAKDGLASDSKRYIEEIKFGENHMRREDSHLLPDAVENLRPESAGAERGLKSDPLDEKSQDWIAEIEEPQHDQRQEMLSGTFVPSPPDEFMLHGGRLLGQRSGDSRFDYPRQLESIEVGFSETRVAEDVIHKLPPPSTPNQSHYVPTSPPVLRPDMRSRPHDEGLDAHEGVDHAGHSRQDPSRADHDRRVPMDPPEITEFASERYYEKLRQLQADHQQANEAESDATTTTTAFEFILPLQDSSNPTDEIPQPSARGKKGFLSLKKKAVANASDDLNAVNAIAEQETTDNSHQLSEEDYRYTKLEEDMESELTKREARETPEAREARKARIIQRIANANFELSDHEEMKRRLIERREEALEAMHADRGREDSSAAPGELEAQDPSTEVSVKTETSRSELNYYQEWISAEEEKIRDGLEKIEPLEEELGLFRAEKEVQIPSGSEGTWKGLPRVFTWECFFGNREIRHD</sequence>
<feature type="compositionally biased region" description="Low complexity" evidence="3">
    <location>
        <begin position="497"/>
        <end position="508"/>
    </location>
</feature>
<feature type="region of interest" description="Disordered" evidence="3">
    <location>
        <begin position="1190"/>
        <end position="1210"/>
    </location>
</feature>
<organism evidence="5 6">
    <name type="scientific">Trichoderma harzianum</name>
    <name type="common">Hypocrea lixii</name>
    <dbReference type="NCBI Taxonomy" id="5544"/>
    <lineage>
        <taxon>Eukaryota</taxon>
        <taxon>Fungi</taxon>
        <taxon>Dikarya</taxon>
        <taxon>Ascomycota</taxon>
        <taxon>Pezizomycotina</taxon>
        <taxon>Sordariomycetes</taxon>
        <taxon>Hypocreomycetidae</taxon>
        <taxon>Hypocreales</taxon>
        <taxon>Hypocreaceae</taxon>
        <taxon>Trichoderma</taxon>
    </lineage>
</organism>
<dbReference type="SUPFAM" id="SSF48403">
    <property type="entry name" value="Ankyrin repeat"/>
    <property type="match status" value="1"/>
</dbReference>
<protein>
    <recommendedName>
        <fullName evidence="4">Oxidoreductase acuF-like C2H2 type zinc-finger domain-containing protein</fullName>
    </recommendedName>
</protein>
<feature type="compositionally biased region" description="Basic and acidic residues" evidence="3">
    <location>
        <begin position="1039"/>
        <end position="1076"/>
    </location>
</feature>
<feature type="domain" description="Oxidoreductase acuF-like C2H2 type zinc-finger" evidence="4">
    <location>
        <begin position="369"/>
        <end position="389"/>
    </location>
</feature>
<dbReference type="PANTHER" id="PTHR35391:SF7">
    <property type="entry name" value="C2H2-TYPE DOMAIN-CONTAINING PROTEIN"/>
    <property type="match status" value="1"/>
</dbReference>
<feature type="compositionally biased region" description="Basic and acidic residues" evidence="3">
    <location>
        <begin position="1246"/>
        <end position="1256"/>
    </location>
</feature>
<dbReference type="Pfam" id="PF26082">
    <property type="entry name" value="zf-C2H2_AcuF"/>
    <property type="match status" value="1"/>
</dbReference>
<comment type="caution">
    <text evidence="5">The sequence shown here is derived from an EMBL/GenBank/DDBJ whole genome shotgun (WGS) entry which is preliminary data.</text>
</comment>
<dbReference type="InterPro" id="IPR036770">
    <property type="entry name" value="Ankyrin_rpt-contain_sf"/>
</dbReference>
<evidence type="ECO:0000256" key="1">
    <source>
        <dbReference type="PROSITE-ProRule" id="PRU00023"/>
    </source>
</evidence>
<feature type="region of interest" description="Disordered" evidence="3">
    <location>
        <begin position="1016"/>
        <end position="1079"/>
    </location>
</feature>
<feature type="compositionally biased region" description="Polar residues" evidence="3">
    <location>
        <begin position="1267"/>
        <end position="1278"/>
    </location>
</feature>
<feature type="repeat" description="ANK" evidence="1">
    <location>
        <begin position="591"/>
        <end position="623"/>
    </location>
</feature>
<dbReference type="InterPro" id="IPR002110">
    <property type="entry name" value="Ankyrin_rpt"/>
</dbReference>
<name>A0A0F9ZH94_TRIHA</name>
<feature type="coiled-coil region" evidence="2">
    <location>
        <begin position="1219"/>
        <end position="1246"/>
    </location>
</feature>
<dbReference type="InterPro" id="IPR058925">
    <property type="entry name" value="zf-C2H2_AcuF"/>
</dbReference>
<keyword evidence="1" id="KW-0040">ANK repeat</keyword>
<dbReference type="SMART" id="SM00248">
    <property type="entry name" value="ANK"/>
    <property type="match status" value="3"/>
</dbReference>
<dbReference type="Gene3D" id="1.25.40.20">
    <property type="entry name" value="Ankyrin repeat-containing domain"/>
    <property type="match status" value="1"/>
</dbReference>
<reference evidence="6" key="1">
    <citation type="journal article" date="2015" name="Genome Announc.">
        <title>Draft whole-genome sequence of the biocontrol agent Trichoderma harzianum T6776.</title>
        <authorList>
            <person name="Baroncelli R."/>
            <person name="Piaggeschi G."/>
            <person name="Fiorini L."/>
            <person name="Bertolini E."/>
            <person name="Zapparata A."/>
            <person name="Pe M.E."/>
            <person name="Sarrocco S."/>
            <person name="Vannacci G."/>
        </authorList>
    </citation>
    <scope>NUCLEOTIDE SEQUENCE [LARGE SCALE GENOMIC DNA]</scope>
    <source>
        <strain evidence="6">T6776</strain>
    </source>
</reference>
<evidence type="ECO:0000259" key="4">
    <source>
        <dbReference type="Pfam" id="PF26082"/>
    </source>
</evidence>
<feature type="region of interest" description="Disordered" evidence="3">
    <location>
        <begin position="1246"/>
        <end position="1278"/>
    </location>
</feature>
<accession>A0A0F9ZH94</accession>
<dbReference type="Proteomes" id="UP000034112">
    <property type="component" value="Unassembled WGS sequence"/>
</dbReference>
<gene>
    <name evidence="5" type="ORF">THAR02_08255</name>
</gene>